<dbReference type="Pfam" id="PF00535">
    <property type="entry name" value="Glycos_transf_2"/>
    <property type="match status" value="1"/>
</dbReference>
<evidence type="ECO:0000259" key="1">
    <source>
        <dbReference type="Pfam" id="PF00535"/>
    </source>
</evidence>
<dbReference type="CDD" id="cd00761">
    <property type="entry name" value="Glyco_tranf_GTA_type"/>
    <property type="match status" value="1"/>
</dbReference>
<organism evidence="2">
    <name type="scientific">freshwater metagenome</name>
    <dbReference type="NCBI Taxonomy" id="449393"/>
    <lineage>
        <taxon>unclassified sequences</taxon>
        <taxon>metagenomes</taxon>
        <taxon>ecological metagenomes</taxon>
    </lineage>
</organism>
<dbReference type="InterPro" id="IPR029044">
    <property type="entry name" value="Nucleotide-diphossugar_trans"/>
</dbReference>
<feature type="domain" description="Glycosyltransferase 2-like" evidence="1">
    <location>
        <begin position="2"/>
        <end position="151"/>
    </location>
</feature>
<accession>A0A6J6YS10</accession>
<dbReference type="PANTHER" id="PTHR22916:SF3">
    <property type="entry name" value="UDP-GLCNAC:BETAGAL BETA-1,3-N-ACETYLGLUCOSAMINYLTRANSFERASE-LIKE PROTEIN 1"/>
    <property type="match status" value="1"/>
</dbReference>
<sequence>MLRQSLQDFEIVVSDDGSTDETTKIIKSFKDERITKIDCLQRVGAEANWNNAVAIANSSLIKLLCQDDIIYENCLESEVAALSSGDNADCSFCFHTRDLVTASGKYMWDPIRSDFPNRKYSLKDLLPQIVRSGGNPIGQPMAVTFRKESFQKAGCFHGEFAIDLDMWVSLLEVGNGLALGKVLSAFRVNSNSWGTELSKQQFEMMYDFNLRMRAKHPKIVTRLDSVKGRLKCFIRTCARRFASRWVFRN</sequence>
<dbReference type="PANTHER" id="PTHR22916">
    <property type="entry name" value="GLYCOSYLTRANSFERASE"/>
    <property type="match status" value="1"/>
</dbReference>
<dbReference type="GO" id="GO:0016758">
    <property type="term" value="F:hexosyltransferase activity"/>
    <property type="evidence" value="ECO:0007669"/>
    <property type="project" value="UniProtKB-ARBA"/>
</dbReference>
<evidence type="ECO:0000313" key="2">
    <source>
        <dbReference type="EMBL" id="CAB4811083.1"/>
    </source>
</evidence>
<gene>
    <name evidence="2" type="ORF">UFOPK3026_01117</name>
</gene>
<dbReference type="SUPFAM" id="SSF53448">
    <property type="entry name" value="Nucleotide-diphospho-sugar transferases"/>
    <property type="match status" value="1"/>
</dbReference>
<protein>
    <submittedName>
        <fullName evidence="2">Unannotated protein</fullName>
    </submittedName>
</protein>
<proteinExistence type="predicted"/>
<dbReference type="InterPro" id="IPR001173">
    <property type="entry name" value="Glyco_trans_2-like"/>
</dbReference>
<dbReference type="EMBL" id="CAFAAP010000177">
    <property type="protein sequence ID" value="CAB4811083.1"/>
    <property type="molecule type" value="Genomic_DNA"/>
</dbReference>
<name>A0A6J6YS10_9ZZZZ</name>
<reference evidence="2" key="1">
    <citation type="submission" date="2020-05" db="EMBL/GenBank/DDBJ databases">
        <authorList>
            <person name="Chiriac C."/>
            <person name="Salcher M."/>
            <person name="Ghai R."/>
            <person name="Kavagutti S V."/>
        </authorList>
    </citation>
    <scope>NUCLEOTIDE SEQUENCE</scope>
</reference>
<dbReference type="AlphaFoldDB" id="A0A6J6YS10"/>
<dbReference type="Gene3D" id="3.90.550.10">
    <property type="entry name" value="Spore Coat Polysaccharide Biosynthesis Protein SpsA, Chain A"/>
    <property type="match status" value="1"/>
</dbReference>